<gene>
    <name evidence="1" type="ORF">BET10_01710</name>
</gene>
<reference evidence="1 2" key="1">
    <citation type="submission" date="2016-09" db="EMBL/GenBank/DDBJ databases">
        <title>Pseudoalteromonas amylolytica sp. nov., isolated from the surface seawater.</title>
        <authorList>
            <person name="Wu Y.-H."/>
            <person name="Cheng H."/>
            <person name="Jin X.-B."/>
            <person name="Wang C.-S."/>
            <person name="Xu X.-W."/>
        </authorList>
    </citation>
    <scope>NUCLEOTIDE SEQUENCE [LARGE SCALE GENOMIC DNA]</scope>
    <source>
        <strain evidence="1 2">JW1</strain>
    </source>
</reference>
<protein>
    <submittedName>
        <fullName evidence="1">Uncharacterized protein</fullName>
    </submittedName>
</protein>
<evidence type="ECO:0000313" key="1">
    <source>
        <dbReference type="EMBL" id="OHU86441.1"/>
    </source>
</evidence>
<comment type="caution">
    <text evidence="1">The sequence shown here is derived from an EMBL/GenBank/DDBJ whole genome shotgun (WGS) entry which is preliminary data.</text>
</comment>
<accession>A0A1S1MNZ5</accession>
<keyword evidence="2" id="KW-1185">Reference proteome</keyword>
<name>A0A1S1MNZ5_9GAMM</name>
<dbReference type="OrthoDB" id="5874307at2"/>
<organism evidence="1 2">
    <name type="scientific">Pseudoalteromonas amylolytica</name>
    <dbReference type="NCBI Taxonomy" id="1859457"/>
    <lineage>
        <taxon>Bacteria</taxon>
        <taxon>Pseudomonadati</taxon>
        <taxon>Pseudomonadota</taxon>
        <taxon>Gammaproteobacteria</taxon>
        <taxon>Alteromonadales</taxon>
        <taxon>Pseudoalteromonadaceae</taxon>
        <taxon>Pseudoalteromonas</taxon>
    </lineage>
</organism>
<dbReference type="STRING" id="1859457.BET10_01710"/>
<sequence>MAKKTIPNVGITDYYGELDLSDFDIALPEQSPLPKLIKDLPLFVAYESKILTVAAKDLEARLEKLCKALTAEYKVKYPIRYKFKVKKSKGLPEITWYRLILHRYPDEELEEKEVSEGVLRRFSNAMPWEIPLYLHLLDQIKRLEQRVRPTRELSSQVRKTMRAIEKLQI</sequence>
<evidence type="ECO:0000313" key="2">
    <source>
        <dbReference type="Proteomes" id="UP000179786"/>
    </source>
</evidence>
<dbReference type="EMBL" id="MKJU01000038">
    <property type="protein sequence ID" value="OHU86441.1"/>
    <property type="molecule type" value="Genomic_DNA"/>
</dbReference>
<proteinExistence type="predicted"/>
<dbReference type="Proteomes" id="UP000179786">
    <property type="component" value="Unassembled WGS sequence"/>
</dbReference>
<dbReference type="AlphaFoldDB" id="A0A1S1MNZ5"/>
<dbReference type="RefSeq" id="WP_070988074.1">
    <property type="nucleotide sequence ID" value="NZ_MKJU01000038.1"/>
</dbReference>